<feature type="compositionally biased region" description="Basic and acidic residues" evidence="1">
    <location>
        <begin position="108"/>
        <end position="130"/>
    </location>
</feature>
<proteinExistence type="predicted"/>
<evidence type="ECO:0000313" key="3">
    <source>
        <dbReference type="EMBL" id="PJZ64458.1"/>
    </source>
</evidence>
<evidence type="ECO:0000256" key="2">
    <source>
        <dbReference type="SAM" id="SignalP"/>
    </source>
</evidence>
<gene>
    <name evidence="3" type="ORF">CH371_18815</name>
</gene>
<feature type="signal peptide" evidence="2">
    <location>
        <begin position="1"/>
        <end position="25"/>
    </location>
</feature>
<reference evidence="3 4" key="1">
    <citation type="submission" date="2017-07" db="EMBL/GenBank/DDBJ databases">
        <title>Leptospira spp. isolated from tropical soils.</title>
        <authorList>
            <person name="Thibeaux R."/>
            <person name="Iraola G."/>
            <person name="Ferres I."/>
            <person name="Bierque E."/>
            <person name="Girault D."/>
            <person name="Soupe-Gilbert M.-E."/>
            <person name="Picardeau M."/>
            <person name="Goarant C."/>
        </authorList>
    </citation>
    <scope>NUCLEOTIDE SEQUENCE [LARGE SCALE GENOMIC DNA]</scope>
    <source>
        <strain evidence="3 4">FH2-C-A2</strain>
    </source>
</reference>
<evidence type="ECO:0008006" key="5">
    <source>
        <dbReference type="Google" id="ProtNLM"/>
    </source>
</evidence>
<dbReference type="EMBL" id="NPDT01000010">
    <property type="protein sequence ID" value="PJZ64458.1"/>
    <property type="molecule type" value="Genomic_DNA"/>
</dbReference>
<dbReference type="RefSeq" id="WP_100760219.1">
    <property type="nucleotide sequence ID" value="NZ_NPDT01000010.1"/>
</dbReference>
<comment type="caution">
    <text evidence="3">The sequence shown here is derived from an EMBL/GenBank/DDBJ whole genome shotgun (WGS) entry which is preliminary data.</text>
</comment>
<protein>
    <recommendedName>
        <fullName evidence="5">DUF5683 domain-containing protein</fullName>
    </recommendedName>
</protein>
<keyword evidence="2" id="KW-0732">Signal</keyword>
<evidence type="ECO:0000313" key="4">
    <source>
        <dbReference type="Proteomes" id="UP000231912"/>
    </source>
</evidence>
<dbReference type="AlphaFoldDB" id="A0A2M9Z7T1"/>
<feature type="compositionally biased region" description="Basic and acidic residues" evidence="1">
    <location>
        <begin position="85"/>
        <end position="97"/>
    </location>
</feature>
<organism evidence="3 4">
    <name type="scientific">Leptospira wolffii</name>
    <dbReference type="NCBI Taxonomy" id="409998"/>
    <lineage>
        <taxon>Bacteria</taxon>
        <taxon>Pseudomonadati</taxon>
        <taxon>Spirochaetota</taxon>
        <taxon>Spirochaetia</taxon>
        <taxon>Leptospirales</taxon>
        <taxon>Leptospiraceae</taxon>
        <taxon>Leptospira</taxon>
    </lineage>
</organism>
<feature type="region of interest" description="Disordered" evidence="1">
    <location>
        <begin position="67"/>
        <end position="138"/>
    </location>
</feature>
<evidence type="ECO:0000256" key="1">
    <source>
        <dbReference type="SAM" id="MobiDB-lite"/>
    </source>
</evidence>
<sequence length="311" mass="35313">MRKRIRFFSLLSLSLFLIQYSSVFSDTVRLKDGRSFKNVKSRIEGKSVQVENTDGSVQTFPLESLKSIEPGEIKAPPPKRKKVKEKTPLPEKEKEKVNPGPPPLYATPKKETVEKKETNPKKDPEEKKNADPPVVSENLPTVSKPNLYWVPFPFWSALISEPRRDVGIALSFSKGLSFLLALSYARTPESATTDREKLGQLLLVREFNQTDNGNYLIAAFLRREEFKDRVYTPSGDRSITREEYSKRAETSVGLFLIFVLLDGFFTYKQYNSGMDTEPGSPALSKWNISPTVEYVGALPSSGWKAELEFRF</sequence>
<accession>A0A2M9Z7T1</accession>
<feature type="chain" id="PRO_5014780335" description="DUF5683 domain-containing protein" evidence="2">
    <location>
        <begin position="26"/>
        <end position="311"/>
    </location>
</feature>
<dbReference type="Proteomes" id="UP000231912">
    <property type="component" value="Unassembled WGS sequence"/>
</dbReference>
<name>A0A2M9Z7T1_9LEPT</name>